<dbReference type="GO" id="GO:0051537">
    <property type="term" value="F:2 iron, 2 sulfur cluster binding"/>
    <property type="evidence" value="ECO:0007669"/>
    <property type="project" value="UniProtKB-KW"/>
</dbReference>
<sequence length="321" mass="34565">MNQPVLNVVVARRRDEAPGIASFELTSENGQPLPAFDAGSHVDVHLPNGLVRQYSLCNDPRETHRYLIAVLRDEAGRGGSKAVHELVREGERLQISAPRNHFALAQQAPHHLLLAGGIGVTPILCMAEQLASSGASFDMHYCTRSKERTAFVERIAQAGFAQSVQFHHDDHPGGSTFDLEQVLNGAPAGTHLYVCGPRGFMDFVLDTARAKGWPGDRLHYEFFGAPAIQSTAGGSFQVRIASSGATIDVPPECTVVQALAANGVEVITSCEQGVCGTCLTRVLSGEPDHLDSYLTDEERAANDQFLPCCSRAKSPLLVLDL</sequence>
<dbReference type="GO" id="GO:0016491">
    <property type="term" value="F:oxidoreductase activity"/>
    <property type="evidence" value="ECO:0007669"/>
    <property type="project" value="UniProtKB-KW"/>
</dbReference>
<dbReference type="InterPro" id="IPR036010">
    <property type="entry name" value="2Fe-2S_ferredoxin-like_sf"/>
</dbReference>
<evidence type="ECO:0000259" key="9">
    <source>
        <dbReference type="PROSITE" id="PS51085"/>
    </source>
</evidence>
<dbReference type="PROSITE" id="PS51384">
    <property type="entry name" value="FAD_FR"/>
    <property type="match status" value="1"/>
</dbReference>
<dbReference type="InterPro" id="IPR017938">
    <property type="entry name" value="Riboflavin_synthase-like_b-brl"/>
</dbReference>
<dbReference type="PROSITE" id="PS51085">
    <property type="entry name" value="2FE2S_FER_2"/>
    <property type="match status" value="1"/>
</dbReference>
<dbReference type="SUPFAM" id="SSF52343">
    <property type="entry name" value="Ferredoxin reductase-like, C-terminal NADP-linked domain"/>
    <property type="match status" value="1"/>
</dbReference>
<evidence type="ECO:0000256" key="4">
    <source>
        <dbReference type="ARBA" id="ARBA00022714"/>
    </source>
</evidence>
<dbReference type="Gene3D" id="3.10.20.30">
    <property type="match status" value="1"/>
</dbReference>
<keyword evidence="4" id="KW-0001">2Fe-2S</keyword>
<dbReference type="CDD" id="cd00207">
    <property type="entry name" value="fer2"/>
    <property type="match status" value="1"/>
</dbReference>
<proteinExistence type="predicted"/>
<reference evidence="11 12" key="1">
    <citation type="submission" date="2020-04" db="EMBL/GenBank/DDBJ databases">
        <title>Paraburkholderia sp. G-4-1-8 isolated from soil.</title>
        <authorList>
            <person name="Dahal R.H."/>
        </authorList>
    </citation>
    <scope>NUCLEOTIDE SEQUENCE [LARGE SCALE GENOMIC DNA]</scope>
    <source>
        <strain evidence="11 12">G-4-1-8</strain>
    </source>
</reference>
<organism evidence="11 12">
    <name type="scientific">Paraburkholderia antibiotica</name>
    <dbReference type="NCBI Taxonomy" id="2728839"/>
    <lineage>
        <taxon>Bacteria</taxon>
        <taxon>Pseudomonadati</taxon>
        <taxon>Pseudomonadota</taxon>
        <taxon>Betaproteobacteria</taxon>
        <taxon>Burkholderiales</taxon>
        <taxon>Burkholderiaceae</taxon>
        <taxon>Paraburkholderia</taxon>
    </lineage>
</organism>
<accession>A0A7X9X2T8</accession>
<dbReference type="PRINTS" id="PR00409">
    <property type="entry name" value="PHDIOXRDTASE"/>
</dbReference>
<dbReference type="InterPro" id="IPR054582">
    <property type="entry name" value="DmmA-like_N"/>
</dbReference>
<dbReference type="InterPro" id="IPR006058">
    <property type="entry name" value="2Fe2S_fd_BS"/>
</dbReference>
<evidence type="ECO:0000256" key="5">
    <source>
        <dbReference type="ARBA" id="ARBA00022723"/>
    </source>
</evidence>
<keyword evidence="8" id="KW-0411">Iron-sulfur</keyword>
<dbReference type="RefSeq" id="WP_169496657.1">
    <property type="nucleotide sequence ID" value="NZ_JABBFZ010000002.1"/>
</dbReference>
<dbReference type="InterPro" id="IPR050415">
    <property type="entry name" value="MRET"/>
</dbReference>
<dbReference type="Gene3D" id="2.40.30.10">
    <property type="entry name" value="Translation factors"/>
    <property type="match status" value="1"/>
</dbReference>
<keyword evidence="3" id="KW-0288">FMN</keyword>
<feature type="domain" description="FAD-binding FR-type" evidence="10">
    <location>
        <begin position="3"/>
        <end position="105"/>
    </location>
</feature>
<dbReference type="Pfam" id="PF00111">
    <property type="entry name" value="Fer2"/>
    <property type="match status" value="1"/>
</dbReference>
<dbReference type="EMBL" id="JABBFZ010000002">
    <property type="protein sequence ID" value="NML30395.1"/>
    <property type="molecule type" value="Genomic_DNA"/>
</dbReference>
<dbReference type="InterPro" id="IPR017927">
    <property type="entry name" value="FAD-bd_FR_type"/>
</dbReference>
<evidence type="ECO:0000313" key="11">
    <source>
        <dbReference type="EMBL" id="NML30395.1"/>
    </source>
</evidence>
<evidence type="ECO:0000256" key="3">
    <source>
        <dbReference type="ARBA" id="ARBA00022643"/>
    </source>
</evidence>
<protein>
    <submittedName>
        <fullName evidence="11">Oxidoreductase</fullName>
    </submittedName>
</protein>
<dbReference type="GO" id="GO:0046872">
    <property type="term" value="F:metal ion binding"/>
    <property type="evidence" value="ECO:0007669"/>
    <property type="project" value="UniProtKB-KW"/>
</dbReference>
<keyword evidence="12" id="KW-1185">Reference proteome</keyword>
<dbReference type="InterPro" id="IPR012675">
    <property type="entry name" value="Beta-grasp_dom_sf"/>
</dbReference>
<evidence type="ECO:0000256" key="1">
    <source>
        <dbReference type="ARBA" id="ARBA00001917"/>
    </source>
</evidence>
<dbReference type="CDD" id="cd06185">
    <property type="entry name" value="PDR_like"/>
    <property type="match status" value="1"/>
</dbReference>
<gene>
    <name evidence="11" type="ORF">HHL14_06075</name>
</gene>
<dbReference type="PANTHER" id="PTHR47354:SF1">
    <property type="entry name" value="CARNITINE MONOOXYGENASE REDUCTASE SUBUNIT"/>
    <property type="match status" value="1"/>
</dbReference>
<keyword evidence="2" id="KW-0285">Flavoprotein</keyword>
<dbReference type="PROSITE" id="PS00197">
    <property type="entry name" value="2FE2S_FER_1"/>
    <property type="match status" value="1"/>
</dbReference>
<evidence type="ECO:0000256" key="6">
    <source>
        <dbReference type="ARBA" id="ARBA00023002"/>
    </source>
</evidence>
<keyword evidence="5" id="KW-0479">Metal-binding</keyword>
<dbReference type="Pfam" id="PF22290">
    <property type="entry name" value="DmmA-like_N"/>
    <property type="match status" value="1"/>
</dbReference>
<keyword evidence="6" id="KW-0560">Oxidoreductase</keyword>
<dbReference type="InterPro" id="IPR001041">
    <property type="entry name" value="2Fe-2S_ferredoxin-type"/>
</dbReference>
<dbReference type="AlphaFoldDB" id="A0A7X9X2T8"/>
<evidence type="ECO:0000256" key="7">
    <source>
        <dbReference type="ARBA" id="ARBA00023004"/>
    </source>
</evidence>
<dbReference type="SUPFAM" id="SSF54292">
    <property type="entry name" value="2Fe-2S ferredoxin-like"/>
    <property type="match status" value="1"/>
</dbReference>
<evidence type="ECO:0000256" key="8">
    <source>
        <dbReference type="ARBA" id="ARBA00023014"/>
    </source>
</evidence>
<dbReference type="SUPFAM" id="SSF63380">
    <property type="entry name" value="Riboflavin synthase domain-like"/>
    <property type="match status" value="1"/>
</dbReference>
<comment type="cofactor">
    <cofactor evidence="1">
        <name>FMN</name>
        <dbReference type="ChEBI" id="CHEBI:58210"/>
    </cofactor>
</comment>
<evidence type="ECO:0000259" key="10">
    <source>
        <dbReference type="PROSITE" id="PS51384"/>
    </source>
</evidence>
<evidence type="ECO:0000256" key="2">
    <source>
        <dbReference type="ARBA" id="ARBA00022630"/>
    </source>
</evidence>
<comment type="caution">
    <text evidence="11">The sequence shown here is derived from an EMBL/GenBank/DDBJ whole genome shotgun (WGS) entry which is preliminary data.</text>
</comment>
<keyword evidence="7" id="KW-0408">Iron</keyword>
<dbReference type="Proteomes" id="UP000583127">
    <property type="component" value="Unassembled WGS sequence"/>
</dbReference>
<dbReference type="InterPro" id="IPR039261">
    <property type="entry name" value="FNR_nucleotide-bd"/>
</dbReference>
<feature type="domain" description="2Fe-2S ferredoxin-type" evidence="9">
    <location>
        <begin position="236"/>
        <end position="321"/>
    </location>
</feature>
<evidence type="ECO:0000313" key="12">
    <source>
        <dbReference type="Proteomes" id="UP000583127"/>
    </source>
</evidence>
<name>A0A7X9X2T8_9BURK</name>
<dbReference type="PANTHER" id="PTHR47354">
    <property type="entry name" value="NADH OXIDOREDUCTASE HCR"/>
    <property type="match status" value="1"/>
</dbReference>
<dbReference type="Gene3D" id="3.40.50.80">
    <property type="entry name" value="Nucleotide-binding domain of ferredoxin-NADP reductase (FNR) module"/>
    <property type="match status" value="1"/>
</dbReference>